<dbReference type="AlphaFoldDB" id="A0A1X6N1E0"/>
<reference evidence="1 2" key="1">
    <citation type="submission" date="2017-04" db="EMBL/GenBank/DDBJ databases">
        <title>Genome Sequence of the Model Brown-Rot Fungus Postia placenta SB12.</title>
        <authorList>
            <consortium name="DOE Joint Genome Institute"/>
            <person name="Gaskell J."/>
            <person name="Kersten P."/>
            <person name="Larrondo L.F."/>
            <person name="Canessa P."/>
            <person name="Martinez D."/>
            <person name="Hibbett D."/>
            <person name="Schmoll M."/>
            <person name="Kubicek C.P."/>
            <person name="Martinez A.T."/>
            <person name="Yadav J."/>
            <person name="Master E."/>
            <person name="Magnuson J.K."/>
            <person name="James T."/>
            <person name="Yaver D."/>
            <person name="Berka R."/>
            <person name="Labutti K."/>
            <person name="Lipzen A."/>
            <person name="Aerts A."/>
            <person name="Barry K."/>
            <person name="Henrissat B."/>
            <person name="Blanchette R."/>
            <person name="Grigoriev I."/>
            <person name="Cullen D."/>
        </authorList>
    </citation>
    <scope>NUCLEOTIDE SEQUENCE [LARGE SCALE GENOMIC DNA]</scope>
    <source>
        <strain evidence="1 2">MAD-698-R-SB12</strain>
    </source>
</reference>
<dbReference type="Proteomes" id="UP000194127">
    <property type="component" value="Unassembled WGS sequence"/>
</dbReference>
<proteinExistence type="predicted"/>
<keyword evidence="2" id="KW-1185">Reference proteome</keyword>
<dbReference type="GeneID" id="36330455"/>
<organism evidence="1 2">
    <name type="scientific">Postia placenta MAD-698-R-SB12</name>
    <dbReference type="NCBI Taxonomy" id="670580"/>
    <lineage>
        <taxon>Eukaryota</taxon>
        <taxon>Fungi</taxon>
        <taxon>Dikarya</taxon>
        <taxon>Basidiomycota</taxon>
        <taxon>Agaricomycotina</taxon>
        <taxon>Agaricomycetes</taxon>
        <taxon>Polyporales</taxon>
        <taxon>Adustoporiaceae</taxon>
        <taxon>Rhodonia</taxon>
    </lineage>
</organism>
<dbReference type="RefSeq" id="XP_024339208.1">
    <property type="nucleotide sequence ID" value="XM_024485506.1"/>
</dbReference>
<feature type="non-terminal residue" evidence="1">
    <location>
        <position position="1"/>
    </location>
</feature>
<gene>
    <name evidence="1" type="ORF">POSPLADRAFT_1143009</name>
</gene>
<dbReference type="OrthoDB" id="10315205at2759"/>
<protein>
    <submittedName>
        <fullName evidence="1">Uncharacterized protein</fullName>
    </submittedName>
</protein>
<name>A0A1X6N1E0_9APHY</name>
<sequence>HSKGPPLPADIWLQLFDNLAEEGDYETIAECAKVCRVLHEWSERYFTGAPHPSRSNWTFHDEEDVSRARIYLATKGRRAWPPLRSAVIVGEQDSKAIPHMATFASTFAAGTWVRIAELCIENAVWPSSLGAADASIIRDLSCLGSIATLVLDNVRFPSIVAFGALVAALPRLKTLRIHNVTFPRSSNLFDPCTFSDFRLLPKPELDTIDLGHVAKKTSEFTADAWSHHVELLAFINAVSSGNAPRTLARPRLRSIVATLDYHSSDTKCMYFARIIHCLIDLDHHFRVTKVSASAELFVSISDTPQILLNKVFKHAGPSLDHVTLHNMGAKANHLSLLRKTLFCHVNLSENTNLKSLELTCSFWTTRCYDYALALLSTVESACMSCIKLDFSPWKGRRLRDILPKFIAVLSPLPAFNNLKNIEISLSSVAREPRGRMEKRDADLTKELWPSLTRSTRPNIFGITKGQARIGSFWDDVTNSWKHYDIKRDENNNSVVIEVPRFEDIGRPLDFADAHIVIATSAFVDMGDNMGKPQRLDRKFFLLAGNSRESDYYPKYAVPVAPADGLPEITSRLPPDLYRFGFGSLRRFTGFPFTASCVVKASLMPTLMRQRRRQLKCCCRKRKPTFLFLLEVIGVQRRVCIDDDTK</sequence>
<dbReference type="EMBL" id="KZ110597">
    <property type="protein sequence ID" value="OSX62414.1"/>
    <property type="molecule type" value="Genomic_DNA"/>
</dbReference>
<evidence type="ECO:0000313" key="1">
    <source>
        <dbReference type="EMBL" id="OSX62414.1"/>
    </source>
</evidence>
<evidence type="ECO:0000313" key="2">
    <source>
        <dbReference type="Proteomes" id="UP000194127"/>
    </source>
</evidence>
<accession>A0A1X6N1E0</accession>